<organism evidence="1 2">
    <name type="scientific">Caerostris extrusa</name>
    <name type="common">Bark spider</name>
    <name type="synonym">Caerostris bankana</name>
    <dbReference type="NCBI Taxonomy" id="172846"/>
    <lineage>
        <taxon>Eukaryota</taxon>
        <taxon>Metazoa</taxon>
        <taxon>Ecdysozoa</taxon>
        <taxon>Arthropoda</taxon>
        <taxon>Chelicerata</taxon>
        <taxon>Arachnida</taxon>
        <taxon>Araneae</taxon>
        <taxon>Araneomorphae</taxon>
        <taxon>Entelegynae</taxon>
        <taxon>Araneoidea</taxon>
        <taxon>Araneidae</taxon>
        <taxon>Caerostris</taxon>
    </lineage>
</organism>
<sequence>MTVSEGAAISKGLKIKWKCQNLGRILDMCEMVWRIDPSHHHERRHTYGHLQSIKFKVRGTAPAFKFSDQFVGKLSIGILACRPTVSEVGGEIKGLKIKWKCQNSGRMLDMCEMGLEN</sequence>
<evidence type="ECO:0000313" key="2">
    <source>
        <dbReference type="Proteomes" id="UP001054945"/>
    </source>
</evidence>
<dbReference type="AlphaFoldDB" id="A0AAV4U2V3"/>
<proteinExistence type="predicted"/>
<evidence type="ECO:0000313" key="1">
    <source>
        <dbReference type="EMBL" id="GIY52072.1"/>
    </source>
</evidence>
<dbReference type="Proteomes" id="UP001054945">
    <property type="component" value="Unassembled WGS sequence"/>
</dbReference>
<keyword evidence="2" id="KW-1185">Reference proteome</keyword>
<reference evidence="1 2" key="1">
    <citation type="submission" date="2021-06" db="EMBL/GenBank/DDBJ databases">
        <title>Caerostris extrusa draft genome.</title>
        <authorList>
            <person name="Kono N."/>
            <person name="Arakawa K."/>
        </authorList>
    </citation>
    <scope>NUCLEOTIDE SEQUENCE [LARGE SCALE GENOMIC DNA]</scope>
</reference>
<accession>A0AAV4U2V3</accession>
<dbReference type="EMBL" id="BPLR01012191">
    <property type="protein sequence ID" value="GIY52072.1"/>
    <property type="molecule type" value="Genomic_DNA"/>
</dbReference>
<comment type="caution">
    <text evidence="1">The sequence shown here is derived from an EMBL/GenBank/DDBJ whole genome shotgun (WGS) entry which is preliminary data.</text>
</comment>
<gene>
    <name evidence="1" type="ORF">CEXT_627331</name>
</gene>
<name>A0AAV4U2V3_CAEEX</name>
<protein>
    <submittedName>
        <fullName evidence="1">Uncharacterized protein</fullName>
    </submittedName>
</protein>